<reference evidence="1 2" key="1">
    <citation type="submission" date="2020-08" db="EMBL/GenBank/DDBJ databases">
        <title>Cohnella phylogeny.</title>
        <authorList>
            <person name="Dunlap C."/>
        </authorList>
    </citation>
    <scope>NUCLEOTIDE SEQUENCE [LARGE SCALE GENOMIC DNA]</scope>
    <source>
        <strain evidence="1 2">CBP 2801</strain>
    </source>
</reference>
<dbReference type="Proteomes" id="UP000564644">
    <property type="component" value="Unassembled WGS sequence"/>
</dbReference>
<dbReference type="RefSeq" id="WP_185129056.1">
    <property type="nucleotide sequence ID" value="NZ_JACJVO010000012.1"/>
</dbReference>
<keyword evidence="2" id="KW-1185">Reference proteome</keyword>
<proteinExistence type="predicted"/>
<dbReference type="PANTHER" id="PTHR42967:SF1">
    <property type="entry name" value="MBL FOLD METALLO-HYDROLASE"/>
    <property type="match status" value="1"/>
</dbReference>
<protein>
    <submittedName>
        <fullName evidence="1">MBL fold metallo-hydrolase</fullName>
    </submittedName>
</protein>
<dbReference type="EMBL" id="JACJVO010000012">
    <property type="protein sequence ID" value="MBB6731380.1"/>
    <property type="molecule type" value="Genomic_DNA"/>
</dbReference>
<sequence length="215" mass="23734">MRIRWFGQSAFLLTSRDGTRLAIDPCGKFLGYRMPAVEADIVAVTHDHRDHNRLDAISGRYKLANRPETYACGGFELRGVRTYHDKANGAKRGENIVFVIRADGLTVAHCGDLGHLLTAEQAEAIGPVDVLIVPVGGRMTLNGAEAAEVAKQLQATVLIPMHYRTKALGLLGKFIFEKVDRFVEAVGRGFRKEKELELTPDRLQAFAGVVELSYE</sequence>
<comment type="caution">
    <text evidence="1">The sequence shown here is derived from an EMBL/GenBank/DDBJ whole genome shotgun (WGS) entry which is preliminary data.</text>
</comment>
<accession>A0A7X0VVG3</accession>
<dbReference type="PANTHER" id="PTHR42967">
    <property type="entry name" value="METAL DEPENDENT HYDROLASE"/>
    <property type="match status" value="1"/>
</dbReference>
<evidence type="ECO:0000313" key="1">
    <source>
        <dbReference type="EMBL" id="MBB6731380.1"/>
    </source>
</evidence>
<dbReference type="AlphaFoldDB" id="A0A7X0VVG3"/>
<gene>
    <name evidence="1" type="ORF">H7C18_10730</name>
</gene>
<dbReference type="Gene3D" id="3.60.15.10">
    <property type="entry name" value="Ribonuclease Z/Hydroxyacylglutathione hydrolase-like"/>
    <property type="match status" value="1"/>
</dbReference>
<dbReference type="Pfam" id="PF13483">
    <property type="entry name" value="Lactamase_B_3"/>
    <property type="match status" value="1"/>
</dbReference>
<dbReference type="GO" id="GO:0016787">
    <property type="term" value="F:hydrolase activity"/>
    <property type="evidence" value="ECO:0007669"/>
    <property type="project" value="UniProtKB-KW"/>
</dbReference>
<keyword evidence="1" id="KW-0378">Hydrolase</keyword>
<evidence type="ECO:0000313" key="2">
    <source>
        <dbReference type="Proteomes" id="UP000564644"/>
    </source>
</evidence>
<dbReference type="InterPro" id="IPR036866">
    <property type="entry name" value="RibonucZ/Hydroxyglut_hydro"/>
</dbReference>
<dbReference type="SUPFAM" id="SSF56281">
    <property type="entry name" value="Metallo-hydrolase/oxidoreductase"/>
    <property type="match status" value="1"/>
</dbReference>
<name>A0A7X0VVG3_9BACL</name>
<organism evidence="1 2">
    <name type="scientific">Cohnella zeiphila</name>
    <dbReference type="NCBI Taxonomy" id="2761120"/>
    <lineage>
        <taxon>Bacteria</taxon>
        <taxon>Bacillati</taxon>
        <taxon>Bacillota</taxon>
        <taxon>Bacilli</taxon>
        <taxon>Bacillales</taxon>
        <taxon>Paenibacillaceae</taxon>
        <taxon>Cohnella</taxon>
    </lineage>
</organism>